<keyword evidence="4" id="KW-1185">Reference proteome</keyword>
<organism evidence="3 4">
    <name type="scientific">Yoonia maritima</name>
    <dbReference type="NCBI Taxonomy" id="1435347"/>
    <lineage>
        <taxon>Bacteria</taxon>
        <taxon>Pseudomonadati</taxon>
        <taxon>Pseudomonadota</taxon>
        <taxon>Alphaproteobacteria</taxon>
        <taxon>Rhodobacterales</taxon>
        <taxon>Paracoccaceae</taxon>
        <taxon>Yoonia</taxon>
    </lineage>
</organism>
<dbReference type="AlphaFoldDB" id="A0A2T0VVY5"/>
<evidence type="ECO:0000313" key="4">
    <source>
        <dbReference type="Proteomes" id="UP000238007"/>
    </source>
</evidence>
<name>A0A2T0VVY5_9RHOB</name>
<feature type="compositionally biased region" description="Basic and acidic residues" evidence="1">
    <location>
        <begin position="53"/>
        <end position="67"/>
    </location>
</feature>
<dbReference type="EMBL" id="PVTP01000010">
    <property type="protein sequence ID" value="PRY75928.1"/>
    <property type="molecule type" value="Genomic_DNA"/>
</dbReference>
<feature type="chain" id="PRO_5015579862" evidence="2">
    <location>
        <begin position="25"/>
        <end position="153"/>
    </location>
</feature>
<evidence type="ECO:0000256" key="1">
    <source>
        <dbReference type="SAM" id="MobiDB-lite"/>
    </source>
</evidence>
<feature type="region of interest" description="Disordered" evidence="1">
    <location>
        <begin position="134"/>
        <end position="153"/>
    </location>
</feature>
<reference evidence="3 4" key="1">
    <citation type="submission" date="2018-03" db="EMBL/GenBank/DDBJ databases">
        <title>Genomic Encyclopedia of Archaeal and Bacterial Type Strains, Phase II (KMG-II): from individual species to whole genera.</title>
        <authorList>
            <person name="Goeker M."/>
        </authorList>
    </citation>
    <scope>NUCLEOTIDE SEQUENCE [LARGE SCALE GENOMIC DNA]</scope>
    <source>
        <strain evidence="3 4">DSM 101533</strain>
    </source>
</reference>
<keyword evidence="2" id="KW-0732">Signal</keyword>
<dbReference type="RefSeq" id="WP_133169780.1">
    <property type="nucleotide sequence ID" value="NZ_PVTP01000010.1"/>
</dbReference>
<accession>A0A2T0VVY5</accession>
<gene>
    <name evidence="3" type="ORF">CLV80_11014</name>
</gene>
<dbReference type="Proteomes" id="UP000238007">
    <property type="component" value="Unassembled WGS sequence"/>
</dbReference>
<feature type="region of interest" description="Disordered" evidence="1">
    <location>
        <begin position="53"/>
        <end position="85"/>
    </location>
</feature>
<dbReference type="OrthoDB" id="7876829at2"/>
<comment type="caution">
    <text evidence="3">The sequence shown here is derived from an EMBL/GenBank/DDBJ whole genome shotgun (WGS) entry which is preliminary data.</text>
</comment>
<sequence length="153" mass="17295">MFKSLIAGVAAVSLTFATAMPAQANGFDREDAGKLIIGLAAIAALNAALENRDRNDREPAQVEDRTQRHPQGWTGRPRPAGNRNVLPSECLGQIDTRYGDHRMYMSRCLERHQVWVAQLPRRCEVRLFTNDGPRNGFDPACMRQEGYRSDRRR</sequence>
<evidence type="ECO:0000256" key="2">
    <source>
        <dbReference type="SAM" id="SignalP"/>
    </source>
</evidence>
<feature type="signal peptide" evidence="2">
    <location>
        <begin position="1"/>
        <end position="24"/>
    </location>
</feature>
<proteinExistence type="predicted"/>
<evidence type="ECO:0000313" key="3">
    <source>
        <dbReference type="EMBL" id="PRY75928.1"/>
    </source>
</evidence>
<protein>
    <submittedName>
        <fullName evidence="3">Uncharacterized protein</fullName>
    </submittedName>
</protein>